<sequence>MSICILPCATEKAILPRLLDEVFSELDDAFNQFYQIERIPPTPRVRTGKKSPMGQLCKVSDDGSKLAISLDVSKFKPDELKVNIDGRTLTVEGKQEVKEGSSYTSRSFLRQWTVPEGVDVEQMSRLLQIRHLTKRTSKMVGVGRAHIAHSCYVSSAPSPYSTRVLLSVWEHQSILS</sequence>
<dbReference type="PANTHER" id="PTHR45640">
    <property type="entry name" value="HEAT SHOCK PROTEIN HSP-12.2-RELATED"/>
    <property type="match status" value="1"/>
</dbReference>
<dbReference type="Gene3D" id="2.60.40.790">
    <property type="match status" value="1"/>
</dbReference>
<dbReference type="InterPro" id="IPR002068">
    <property type="entry name" value="A-crystallin/Hsp20_dom"/>
</dbReference>
<reference evidence="4 5" key="2">
    <citation type="submission" date="2018-11" db="EMBL/GenBank/DDBJ databases">
        <authorList>
            <consortium name="Pathogen Informatics"/>
        </authorList>
    </citation>
    <scope>NUCLEOTIDE SEQUENCE [LARGE SCALE GENOMIC DNA]</scope>
    <source>
        <strain evidence="4 5">MHpl1</strain>
    </source>
</reference>
<dbReference type="Proteomes" id="UP000268014">
    <property type="component" value="Unassembled WGS sequence"/>
</dbReference>
<dbReference type="STRING" id="6290.A0A0N4WZW2"/>
<reference evidence="6" key="1">
    <citation type="submission" date="2017-02" db="UniProtKB">
        <authorList>
            <consortium name="WormBaseParasite"/>
        </authorList>
    </citation>
    <scope>IDENTIFICATION</scope>
</reference>
<dbReference type="Pfam" id="PF00011">
    <property type="entry name" value="HSP20"/>
    <property type="match status" value="1"/>
</dbReference>
<dbReference type="AlphaFoldDB" id="A0A0N4WZW2"/>
<dbReference type="PANTHER" id="PTHR45640:SF32">
    <property type="entry name" value="STRESS-INDUCED PROTEIN 1"/>
    <property type="match status" value="1"/>
</dbReference>
<keyword evidence="5" id="KW-1185">Reference proteome</keyword>
<organism evidence="6">
    <name type="scientific">Haemonchus placei</name>
    <name type="common">Barber's pole worm</name>
    <dbReference type="NCBI Taxonomy" id="6290"/>
    <lineage>
        <taxon>Eukaryota</taxon>
        <taxon>Metazoa</taxon>
        <taxon>Ecdysozoa</taxon>
        <taxon>Nematoda</taxon>
        <taxon>Chromadorea</taxon>
        <taxon>Rhabditida</taxon>
        <taxon>Rhabditina</taxon>
        <taxon>Rhabditomorpha</taxon>
        <taxon>Strongyloidea</taxon>
        <taxon>Trichostrongylidae</taxon>
        <taxon>Haemonchus</taxon>
    </lineage>
</organism>
<gene>
    <name evidence="4" type="ORF">HPLM_LOCUS17501</name>
</gene>
<dbReference type="GO" id="GO:0005634">
    <property type="term" value="C:nucleus"/>
    <property type="evidence" value="ECO:0007669"/>
    <property type="project" value="TreeGrafter"/>
</dbReference>
<dbReference type="SUPFAM" id="SSF49764">
    <property type="entry name" value="HSP20-like chaperones"/>
    <property type="match status" value="1"/>
</dbReference>
<evidence type="ECO:0000313" key="6">
    <source>
        <dbReference type="WBParaSite" id="HPLM_0001750901-mRNA-1"/>
    </source>
</evidence>
<dbReference type="PROSITE" id="PS01031">
    <property type="entry name" value="SHSP"/>
    <property type="match status" value="1"/>
</dbReference>
<feature type="domain" description="SHSP" evidence="3">
    <location>
        <begin position="44"/>
        <end position="154"/>
    </location>
</feature>
<protein>
    <submittedName>
        <fullName evidence="6">SHSP domain-containing protein</fullName>
    </submittedName>
</protein>
<accession>A0A0N4WZW2</accession>
<dbReference type="GO" id="GO:0005737">
    <property type="term" value="C:cytoplasm"/>
    <property type="evidence" value="ECO:0007669"/>
    <property type="project" value="TreeGrafter"/>
</dbReference>
<dbReference type="InterPro" id="IPR008978">
    <property type="entry name" value="HSP20-like_chaperone"/>
</dbReference>
<evidence type="ECO:0000259" key="3">
    <source>
        <dbReference type="PROSITE" id="PS01031"/>
    </source>
</evidence>
<evidence type="ECO:0000256" key="2">
    <source>
        <dbReference type="RuleBase" id="RU003616"/>
    </source>
</evidence>
<evidence type="ECO:0000313" key="5">
    <source>
        <dbReference type="Proteomes" id="UP000268014"/>
    </source>
</evidence>
<dbReference type="OMA" id="ICILPCA"/>
<comment type="similarity">
    <text evidence="1 2">Belongs to the small heat shock protein (HSP20) family.</text>
</comment>
<dbReference type="GO" id="GO:0036498">
    <property type="term" value="P:IRE1-mediated unfolded protein response"/>
    <property type="evidence" value="ECO:0007669"/>
    <property type="project" value="TreeGrafter"/>
</dbReference>
<name>A0A0N4WZW2_HAEPC</name>
<evidence type="ECO:0000256" key="1">
    <source>
        <dbReference type="PROSITE-ProRule" id="PRU00285"/>
    </source>
</evidence>
<dbReference type="GO" id="GO:0009408">
    <property type="term" value="P:response to heat"/>
    <property type="evidence" value="ECO:0007669"/>
    <property type="project" value="TreeGrafter"/>
</dbReference>
<dbReference type="WBParaSite" id="HPLM_0001750901-mRNA-1">
    <property type="protein sequence ID" value="HPLM_0001750901-mRNA-1"/>
    <property type="gene ID" value="HPLM_0001750901"/>
</dbReference>
<dbReference type="CDD" id="cd06526">
    <property type="entry name" value="metazoan_ACD"/>
    <property type="match status" value="1"/>
</dbReference>
<dbReference type="InterPro" id="IPR001436">
    <property type="entry name" value="Alpha-crystallin/sHSP_animal"/>
</dbReference>
<dbReference type="GO" id="GO:0051082">
    <property type="term" value="F:unfolded protein binding"/>
    <property type="evidence" value="ECO:0007669"/>
    <property type="project" value="TreeGrafter"/>
</dbReference>
<dbReference type="EMBL" id="UZAF01020000">
    <property type="protein sequence ID" value="VDO65428.1"/>
    <property type="molecule type" value="Genomic_DNA"/>
</dbReference>
<proteinExistence type="inferred from homology"/>
<dbReference type="GO" id="GO:0042026">
    <property type="term" value="P:protein refolding"/>
    <property type="evidence" value="ECO:0007669"/>
    <property type="project" value="TreeGrafter"/>
</dbReference>
<dbReference type="OrthoDB" id="1431247at2759"/>
<evidence type="ECO:0000313" key="4">
    <source>
        <dbReference type="EMBL" id="VDO65428.1"/>
    </source>
</evidence>